<dbReference type="HOGENOM" id="CLU_3027066_0_0_6"/>
<evidence type="ECO:0000313" key="2">
    <source>
        <dbReference type="Proteomes" id="UP000006821"/>
    </source>
</evidence>
<name>Q60BI5_METCA</name>
<dbReference type="KEGG" id="mca:MCA0487"/>
<organism evidence="1 2">
    <name type="scientific">Methylococcus capsulatus (strain ATCC 33009 / NCIMB 11132 / Bath)</name>
    <dbReference type="NCBI Taxonomy" id="243233"/>
    <lineage>
        <taxon>Bacteria</taxon>
        <taxon>Pseudomonadati</taxon>
        <taxon>Pseudomonadota</taxon>
        <taxon>Gammaproteobacteria</taxon>
        <taxon>Methylococcales</taxon>
        <taxon>Methylococcaceae</taxon>
        <taxon>Methylococcus</taxon>
    </lineage>
</organism>
<dbReference type="EMBL" id="AE017282">
    <property type="protein sequence ID" value="AAU93212.1"/>
    <property type="molecule type" value="Genomic_DNA"/>
</dbReference>
<gene>
    <name evidence="1" type="ordered locus">MCA0487</name>
</gene>
<dbReference type="Proteomes" id="UP000006821">
    <property type="component" value="Chromosome"/>
</dbReference>
<evidence type="ECO:0000313" key="1">
    <source>
        <dbReference type="EMBL" id="AAU93212.1"/>
    </source>
</evidence>
<protein>
    <submittedName>
        <fullName evidence="1">Uncharacterized protein</fullName>
    </submittedName>
</protein>
<dbReference type="STRING" id="243233.MCA0487"/>
<accession>Q60BI5</accession>
<dbReference type="AlphaFoldDB" id="Q60BI5"/>
<reference evidence="1 2" key="1">
    <citation type="journal article" date="2004" name="PLoS Biol.">
        <title>Genomic insights into methanotrophy: the complete genome sequence of Methylococcus capsulatus (Bath).</title>
        <authorList>
            <person name="Ward N.L."/>
            <person name="Larsen O."/>
            <person name="Sakwa J."/>
            <person name="Bruseth L."/>
            <person name="Khouri H.M."/>
            <person name="Durkin A.S."/>
            <person name="Dimitrov G."/>
            <person name="Jiang L."/>
            <person name="Scanlan D."/>
            <person name="Kang K.H."/>
            <person name="Lewis M.R."/>
            <person name="Nelson K.E."/>
            <person name="Methe B.A."/>
            <person name="Wu M."/>
            <person name="Heidelberg J.F."/>
            <person name="Paulsen I.T."/>
            <person name="Fouts D.E."/>
            <person name="Ravel J."/>
            <person name="Tettelin H."/>
            <person name="Ren Q."/>
            <person name="Read T.D."/>
            <person name="DeBoy R.T."/>
            <person name="Seshadri R."/>
            <person name="Salzberg S.L."/>
            <person name="Jensen H.B."/>
            <person name="Birkeland N.K."/>
            <person name="Nelson W.C."/>
            <person name="Dodson R.J."/>
            <person name="Grindhaug S.H."/>
            <person name="Holt I.E."/>
            <person name="Eidhammer I."/>
            <person name="Jonasen I."/>
            <person name="Vanaken S."/>
            <person name="Utterback T.R."/>
            <person name="Feldblyum T.V."/>
            <person name="Fraser C.M."/>
            <person name="Lillehaug J.R."/>
            <person name="Eisen J.A."/>
        </authorList>
    </citation>
    <scope>NUCLEOTIDE SEQUENCE [LARGE SCALE GENOMIC DNA]</scope>
    <source>
        <strain evidence="2">ATCC 33009 / NCIMB 11132 / Bath</strain>
    </source>
</reference>
<sequence length="55" mass="5520">MFFEGFSVWACAPSAGATASNPGTPCIAGKTVQRAASARDVATLGKFLSTLAVSV</sequence>
<proteinExistence type="predicted"/>